<feature type="region of interest" description="Disordered" evidence="1">
    <location>
        <begin position="285"/>
        <end position="309"/>
    </location>
</feature>
<dbReference type="PANTHER" id="PTHR35392">
    <property type="entry name" value="ZN(II)2CYS6 TRANSCRIPTION FACTOR (EUROFUNG)-RELATED-RELATED"/>
    <property type="match status" value="1"/>
</dbReference>
<sequence>MSTPSSPSPLSSLTDSFIITVPSRPSSRCLKRSTPSHYNHHTASRILAQPAARISRHPYDRGRRHIALISLNGANTSTSTTGYSLHVLSPVPRQLSPPCCQSSGRGGQGSTSCPSRTQARGSQVGGCEQHTNISSTFHLLARSLNDLIGFALTYLLIAFPPSFPGFFASLITVFSIPDRLNPHYPSKVKRPLLQPGVEDPGPSSISFTPLVNDDFTFIPFEIQDNLDQLAQFYGIASGTQLHQLIEQEHCRKRRRLAPSVPMTPEQGPASSQGPLMKLPLSGPYSQRDEHYGASSSWDDCGQNSMPSSTSPLTRRMADLTLFFCPCCGWDPRHQDGYQQLPSSAPAVSGPDAPYMAEKQPSMAMPSSEPYDNTTLSSGQQPDYSFQQSNLNVTPLVNFPLISDQTALAEPVMSGPGPTHQPHLSAGDFYVAQAFKEEPQLENQALMPSQQLDTKAFPQVGYSSDPSLIDANAITHQSLAPPDSVSQYGMLINTQLGEDTVQNGWSLMDQQANYEIVLTNQRGGKRGPFKDPNLREQTAQTRKIGSCIRCRMQRIRCENNPEEEGGACLTCKKVSNSRAGRFPCLRYKITDIRLFKPGQVPGYEWTRRWTNNISDPIQSWATTEEPRTIYLSEGLSNKFVKVKVQRFIPQAGDKLERTWDYKGVKKSVKIPPYAMVNLEEAKKEYLDHIENIMQDAFTKLLGPPEGLLFRTYLRAWKIFKDPSTTPECVELIHHTLLLWMSIRLTTRSSFIVGEETLGMKQNILDETNPNHGKIPLPPVLGAQMDLILIHHIQTKLRRELLDKLQKMMSKNKQSTWLVTYLVIFILLHNTALITAHDAGYAKKHGMKRRFAREEKVKEYHLGANILLAHFHYCNKGIYPFSEDCKDQDLRTLAGLDEEKIKFVHHTSNLARRHALQWEEIRNKAVYEHDYFFVSQLFETNWQPRTTI</sequence>
<keyword evidence="2" id="KW-1133">Transmembrane helix</keyword>
<dbReference type="OrthoDB" id="3474066at2759"/>
<gene>
    <name evidence="3" type="ORF">FACUT_2654</name>
</gene>
<evidence type="ECO:0008006" key="5">
    <source>
        <dbReference type="Google" id="ProtNLM"/>
    </source>
</evidence>
<feature type="region of interest" description="Disordered" evidence="1">
    <location>
        <begin position="96"/>
        <end position="120"/>
    </location>
</feature>
<protein>
    <recommendedName>
        <fullName evidence="5">Zn(2)-C6 fungal-type domain-containing protein</fullName>
    </recommendedName>
</protein>
<dbReference type="Proteomes" id="UP000536711">
    <property type="component" value="Unassembled WGS sequence"/>
</dbReference>
<dbReference type="AlphaFoldDB" id="A0A8H4K271"/>
<accession>A0A8H4K271</accession>
<keyword evidence="2" id="KW-0472">Membrane</keyword>
<evidence type="ECO:0000256" key="2">
    <source>
        <dbReference type="SAM" id="Phobius"/>
    </source>
</evidence>
<keyword evidence="4" id="KW-1185">Reference proteome</keyword>
<feature type="region of interest" description="Disordered" evidence="1">
    <location>
        <begin position="340"/>
        <end position="378"/>
    </location>
</feature>
<evidence type="ECO:0000313" key="3">
    <source>
        <dbReference type="EMBL" id="KAF4441463.1"/>
    </source>
</evidence>
<keyword evidence="2" id="KW-0812">Transmembrane</keyword>
<evidence type="ECO:0000313" key="4">
    <source>
        <dbReference type="Proteomes" id="UP000536711"/>
    </source>
</evidence>
<dbReference type="InterPro" id="IPR052973">
    <property type="entry name" value="Fungal_sec-metab_reg_TF"/>
</dbReference>
<feature type="compositionally biased region" description="Polar residues" evidence="1">
    <location>
        <begin position="369"/>
        <end position="378"/>
    </location>
</feature>
<feature type="compositionally biased region" description="Polar residues" evidence="1">
    <location>
        <begin position="293"/>
        <end position="309"/>
    </location>
</feature>
<organism evidence="3 4">
    <name type="scientific">Fusarium acutatum</name>
    <dbReference type="NCBI Taxonomy" id="78861"/>
    <lineage>
        <taxon>Eukaryota</taxon>
        <taxon>Fungi</taxon>
        <taxon>Dikarya</taxon>
        <taxon>Ascomycota</taxon>
        <taxon>Pezizomycotina</taxon>
        <taxon>Sordariomycetes</taxon>
        <taxon>Hypocreomycetidae</taxon>
        <taxon>Hypocreales</taxon>
        <taxon>Nectriaceae</taxon>
        <taxon>Fusarium</taxon>
        <taxon>Fusarium fujikuroi species complex</taxon>
    </lineage>
</organism>
<dbReference type="EMBL" id="JAADJF010000057">
    <property type="protein sequence ID" value="KAF4441463.1"/>
    <property type="molecule type" value="Genomic_DNA"/>
</dbReference>
<comment type="caution">
    <text evidence="3">The sequence shown here is derived from an EMBL/GenBank/DDBJ whole genome shotgun (WGS) entry which is preliminary data.</text>
</comment>
<reference evidence="3 4" key="1">
    <citation type="submission" date="2020-01" db="EMBL/GenBank/DDBJ databases">
        <title>Identification and distribution of gene clusters putatively required for synthesis of sphingolipid metabolism inhibitors in phylogenetically diverse species of the filamentous fungus Fusarium.</title>
        <authorList>
            <person name="Kim H.-S."/>
            <person name="Busman M."/>
            <person name="Brown D.W."/>
            <person name="Divon H."/>
            <person name="Uhlig S."/>
            <person name="Proctor R.H."/>
        </authorList>
    </citation>
    <scope>NUCLEOTIDE SEQUENCE [LARGE SCALE GENOMIC DNA]</scope>
    <source>
        <strain evidence="3 4">NRRL 13308</strain>
    </source>
</reference>
<name>A0A8H4K271_9HYPO</name>
<evidence type="ECO:0000256" key="1">
    <source>
        <dbReference type="SAM" id="MobiDB-lite"/>
    </source>
</evidence>
<proteinExistence type="predicted"/>
<dbReference type="PANTHER" id="PTHR35392:SF3">
    <property type="entry name" value="ZN(2)-C6 FUNGAL-TYPE DOMAIN-CONTAINING PROTEIN"/>
    <property type="match status" value="1"/>
</dbReference>
<feature type="transmembrane region" description="Helical" evidence="2">
    <location>
        <begin position="815"/>
        <end position="839"/>
    </location>
</feature>